<proteinExistence type="predicted"/>
<reference evidence="1" key="1">
    <citation type="submission" date="2017-07" db="EMBL/GenBank/DDBJ databases">
        <title>Taro Niue Genome Assembly and Annotation.</title>
        <authorList>
            <person name="Atibalentja N."/>
            <person name="Keating K."/>
            <person name="Fields C.J."/>
        </authorList>
    </citation>
    <scope>NUCLEOTIDE SEQUENCE</scope>
    <source>
        <strain evidence="1">Niue_2</strain>
        <tissue evidence="1">Leaf</tissue>
    </source>
</reference>
<keyword evidence="2" id="KW-1185">Reference proteome</keyword>
<organism evidence="1 2">
    <name type="scientific">Colocasia esculenta</name>
    <name type="common">Wild taro</name>
    <name type="synonym">Arum esculentum</name>
    <dbReference type="NCBI Taxonomy" id="4460"/>
    <lineage>
        <taxon>Eukaryota</taxon>
        <taxon>Viridiplantae</taxon>
        <taxon>Streptophyta</taxon>
        <taxon>Embryophyta</taxon>
        <taxon>Tracheophyta</taxon>
        <taxon>Spermatophyta</taxon>
        <taxon>Magnoliopsida</taxon>
        <taxon>Liliopsida</taxon>
        <taxon>Araceae</taxon>
        <taxon>Aroideae</taxon>
        <taxon>Colocasieae</taxon>
        <taxon>Colocasia</taxon>
    </lineage>
</organism>
<evidence type="ECO:0000313" key="2">
    <source>
        <dbReference type="Proteomes" id="UP000652761"/>
    </source>
</evidence>
<sequence length="227" mass="25547">MTLAVDNHSLAVDSHSLAVDNHSLAVDRYPQNQKNLALQEVAVDRWRLPELSFLVWDSTCRQQGAGCRQLLLSQQFHSSVKVKSVDSVALWERVRVLLTPLEEFRQYLSTVTRCLSTDEGRMSADEVYLSTATEFYGILGSGSRILVDKTACVDSPEVAVDRWRLPELSLLSKCHVYLKKQNKIKAKKPKAMVATWSNSELSSSGVEVEESKKENYGLMIIEDESPE</sequence>
<protein>
    <submittedName>
        <fullName evidence="1">Uncharacterized protein</fullName>
    </submittedName>
</protein>
<dbReference type="EMBL" id="NMUH01000694">
    <property type="protein sequence ID" value="MQL83431.1"/>
    <property type="molecule type" value="Genomic_DNA"/>
</dbReference>
<accession>A0A843UJ68</accession>
<evidence type="ECO:0000313" key="1">
    <source>
        <dbReference type="EMBL" id="MQL83431.1"/>
    </source>
</evidence>
<dbReference type="Proteomes" id="UP000652761">
    <property type="component" value="Unassembled WGS sequence"/>
</dbReference>
<gene>
    <name evidence="1" type="ORF">Taro_015928</name>
</gene>
<name>A0A843UJ68_COLES</name>
<feature type="non-terminal residue" evidence="1">
    <location>
        <position position="1"/>
    </location>
</feature>
<dbReference type="AlphaFoldDB" id="A0A843UJ68"/>
<comment type="caution">
    <text evidence="1">The sequence shown here is derived from an EMBL/GenBank/DDBJ whole genome shotgun (WGS) entry which is preliminary data.</text>
</comment>